<keyword evidence="1" id="KW-0812">Transmembrane</keyword>
<feature type="transmembrane region" description="Helical" evidence="1">
    <location>
        <begin position="115"/>
        <end position="139"/>
    </location>
</feature>
<reference evidence="2 3" key="1">
    <citation type="submission" date="2019-11" db="EMBL/GenBank/DDBJ databases">
        <authorList>
            <person name="Zheng R.K."/>
            <person name="Sun C.M."/>
        </authorList>
    </citation>
    <scope>NUCLEOTIDE SEQUENCE [LARGE SCALE GENOMIC DNA]</scope>
    <source>
        <strain evidence="2 3">WC007</strain>
    </source>
</reference>
<feature type="transmembrane region" description="Helical" evidence="1">
    <location>
        <begin position="39"/>
        <end position="57"/>
    </location>
</feature>
<organism evidence="2 3">
    <name type="scientific">Maribellus comscasis</name>
    <dbReference type="NCBI Taxonomy" id="2681766"/>
    <lineage>
        <taxon>Bacteria</taxon>
        <taxon>Pseudomonadati</taxon>
        <taxon>Bacteroidota</taxon>
        <taxon>Bacteroidia</taxon>
        <taxon>Marinilabiliales</taxon>
        <taxon>Prolixibacteraceae</taxon>
        <taxon>Maribellus</taxon>
    </lineage>
</organism>
<sequence length="283" mass="32730">MKKPLTGIIAFLIVLLTMPLGHAAMILMEKGLGHEHVYKAALILGFIGIVFLVVGILSKKEISATLWGLFGGLFVWTGWIEFAFVYYANRFGVEPLVENGEIITKPEYLIMPSSVGFWAVFMLYYLVGTHSGCRLFLWFQKKLKIDKKIPLPKSPRNPALATFMEMIMLLWTFYMVLLFAYDPSFAGDRHPVTYFVAFASLLWSLILFVKLIKIDHLAYAIRYAVPTVIIFWNFVEILGRWNMLKEVWIEPAKYCLEMLLMLFVLVILTTTIMFRKKKIIKKY</sequence>
<evidence type="ECO:0000313" key="2">
    <source>
        <dbReference type="EMBL" id="QGY47592.1"/>
    </source>
</evidence>
<keyword evidence="3" id="KW-1185">Reference proteome</keyword>
<accession>A0A6I6K583</accession>
<evidence type="ECO:0000313" key="3">
    <source>
        <dbReference type="Proteomes" id="UP000428260"/>
    </source>
</evidence>
<keyword evidence="1" id="KW-0472">Membrane</keyword>
<feature type="transmembrane region" description="Helical" evidence="1">
    <location>
        <begin position="219"/>
        <end position="238"/>
    </location>
</feature>
<gene>
    <name evidence="2" type="ORF">GM418_29165</name>
</gene>
<evidence type="ECO:0000256" key="1">
    <source>
        <dbReference type="SAM" id="Phobius"/>
    </source>
</evidence>
<feature type="transmembrane region" description="Helical" evidence="1">
    <location>
        <begin position="192"/>
        <end position="212"/>
    </location>
</feature>
<dbReference type="AlphaFoldDB" id="A0A6I6K583"/>
<dbReference type="Proteomes" id="UP000428260">
    <property type="component" value="Chromosome"/>
</dbReference>
<dbReference type="KEGG" id="mcos:GM418_29165"/>
<feature type="transmembrane region" description="Helical" evidence="1">
    <location>
        <begin position="160"/>
        <end position="180"/>
    </location>
</feature>
<protein>
    <submittedName>
        <fullName evidence="2">Uncharacterized protein</fullName>
    </submittedName>
</protein>
<feature type="transmembrane region" description="Helical" evidence="1">
    <location>
        <begin position="258"/>
        <end position="274"/>
    </location>
</feature>
<proteinExistence type="predicted"/>
<dbReference type="RefSeq" id="WP_158871625.1">
    <property type="nucleotide sequence ID" value="NZ_CP046401.1"/>
</dbReference>
<feature type="transmembrane region" description="Helical" evidence="1">
    <location>
        <begin position="64"/>
        <end position="88"/>
    </location>
</feature>
<name>A0A6I6K583_9BACT</name>
<dbReference type="EMBL" id="CP046401">
    <property type="protein sequence ID" value="QGY47592.1"/>
    <property type="molecule type" value="Genomic_DNA"/>
</dbReference>
<keyword evidence="1" id="KW-1133">Transmembrane helix</keyword>